<evidence type="ECO:0000259" key="4">
    <source>
        <dbReference type="PROSITE" id="PS50102"/>
    </source>
</evidence>
<dbReference type="Gene3D" id="3.30.70.330">
    <property type="match status" value="1"/>
</dbReference>
<keyword evidence="1 2" id="KW-0694">RNA-binding</keyword>
<dbReference type="CDD" id="cd00590">
    <property type="entry name" value="RRM_SF"/>
    <property type="match status" value="1"/>
</dbReference>
<dbReference type="InterPro" id="IPR012677">
    <property type="entry name" value="Nucleotide-bd_a/b_plait_sf"/>
</dbReference>
<evidence type="ECO:0000256" key="2">
    <source>
        <dbReference type="PROSITE-ProRule" id="PRU00176"/>
    </source>
</evidence>
<dbReference type="PANTHER" id="PTHR48024:SF56">
    <property type="entry name" value="HETEROGENEOUS NUCLEAR RIBONUCLEOPROTEIN A0"/>
    <property type="match status" value="1"/>
</dbReference>
<dbReference type="PROSITE" id="PS50102">
    <property type="entry name" value="RRM"/>
    <property type="match status" value="1"/>
</dbReference>
<dbReference type="EMBL" id="JASCZI010060482">
    <property type="protein sequence ID" value="MED6132617.1"/>
    <property type="molecule type" value="Genomic_DNA"/>
</dbReference>
<sequence>MTLDDDSSIYVGGLPYDASEQTIRSVFHLYGAILDVKIINDHRTRGKCYCFVTFTNTRSAINAINDMNGRTIDGRVIKVNGVRTRGGRSNFGGRDRYHHAGERDVDWDHSRDRDRGYDHDRDGHRNRNGDWPRKRDRSRDPDQDRDRRVEHMHDRDHDDHAREPSLDKVWSREDDRAGNRQDNGRAYSEDMDGDHSFDLNTDRRMDMTSDRDRILDEDKNQQSRRNNDLNVNNHHNMYLSSDSNGNPSDQVEDELEQSTEQLGQLKKEVSQMEERLEEKRLLVMDLQKKSRKLEEALINAKKHTSYRQTQLTNLHKCFVQVNECTERLKASEKELQAIVDASSILENDGDGVGFQDGQVANGRC</sequence>
<feature type="domain" description="RRM" evidence="4">
    <location>
        <begin position="7"/>
        <end position="84"/>
    </location>
</feature>
<dbReference type="PANTHER" id="PTHR48024">
    <property type="entry name" value="GEO13361P1-RELATED"/>
    <property type="match status" value="1"/>
</dbReference>
<gene>
    <name evidence="5" type="ORF">PIB30_020794</name>
</gene>
<dbReference type="InterPro" id="IPR035979">
    <property type="entry name" value="RBD_domain_sf"/>
</dbReference>
<name>A0ABU6S8G6_9FABA</name>
<dbReference type="SMART" id="SM00360">
    <property type="entry name" value="RRM"/>
    <property type="match status" value="1"/>
</dbReference>
<evidence type="ECO:0000313" key="5">
    <source>
        <dbReference type="EMBL" id="MED6132617.1"/>
    </source>
</evidence>
<feature type="region of interest" description="Disordered" evidence="3">
    <location>
        <begin position="106"/>
        <end position="260"/>
    </location>
</feature>
<keyword evidence="6" id="KW-1185">Reference proteome</keyword>
<dbReference type="InterPro" id="IPR000504">
    <property type="entry name" value="RRM_dom"/>
</dbReference>
<evidence type="ECO:0000313" key="6">
    <source>
        <dbReference type="Proteomes" id="UP001341840"/>
    </source>
</evidence>
<protein>
    <recommendedName>
        <fullName evidence="4">RRM domain-containing protein</fullName>
    </recommendedName>
</protein>
<proteinExistence type="predicted"/>
<feature type="compositionally biased region" description="Polar residues" evidence="3">
    <location>
        <begin position="238"/>
        <end position="249"/>
    </location>
</feature>
<dbReference type="Proteomes" id="UP001341840">
    <property type="component" value="Unassembled WGS sequence"/>
</dbReference>
<organism evidence="5 6">
    <name type="scientific">Stylosanthes scabra</name>
    <dbReference type="NCBI Taxonomy" id="79078"/>
    <lineage>
        <taxon>Eukaryota</taxon>
        <taxon>Viridiplantae</taxon>
        <taxon>Streptophyta</taxon>
        <taxon>Embryophyta</taxon>
        <taxon>Tracheophyta</taxon>
        <taxon>Spermatophyta</taxon>
        <taxon>Magnoliopsida</taxon>
        <taxon>eudicotyledons</taxon>
        <taxon>Gunneridae</taxon>
        <taxon>Pentapetalae</taxon>
        <taxon>rosids</taxon>
        <taxon>fabids</taxon>
        <taxon>Fabales</taxon>
        <taxon>Fabaceae</taxon>
        <taxon>Papilionoideae</taxon>
        <taxon>50 kb inversion clade</taxon>
        <taxon>dalbergioids sensu lato</taxon>
        <taxon>Dalbergieae</taxon>
        <taxon>Pterocarpus clade</taxon>
        <taxon>Stylosanthes</taxon>
    </lineage>
</organism>
<comment type="caution">
    <text evidence="5">The sequence shown here is derived from an EMBL/GenBank/DDBJ whole genome shotgun (WGS) entry which is preliminary data.</text>
</comment>
<feature type="compositionally biased region" description="Basic and acidic residues" evidence="3">
    <location>
        <begin position="106"/>
        <end position="183"/>
    </location>
</feature>
<dbReference type="InterPro" id="IPR050886">
    <property type="entry name" value="RNA-binding_reg"/>
</dbReference>
<dbReference type="SUPFAM" id="SSF54928">
    <property type="entry name" value="RNA-binding domain, RBD"/>
    <property type="match status" value="1"/>
</dbReference>
<evidence type="ECO:0000256" key="1">
    <source>
        <dbReference type="ARBA" id="ARBA00022884"/>
    </source>
</evidence>
<evidence type="ECO:0000256" key="3">
    <source>
        <dbReference type="SAM" id="MobiDB-lite"/>
    </source>
</evidence>
<dbReference type="Pfam" id="PF00076">
    <property type="entry name" value="RRM_1"/>
    <property type="match status" value="1"/>
</dbReference>
<feature type="compositionally biased region" description="Basic and acidic residues" evidence="3">
    <location>
        <begin position="193"/>
        <end position="227"/>
    </location>
</feature>
<accession>A0ABU6S8G6</accession>
<reference evidence="5 6" key="1">
    <citation type="journal article" date="2023" name="Plants (Basel)">
        <title>Bridging the Gap: Combining Genomics and Transcriptomics Approaches to Understand Stylosanthes scabra, an Orphan Legume from the Brazilian Caatinga.</title>
        <authorList>
            <person name="Ferreira-Neto J.R.C."/>
            <person name="da Silva M.D."/>
            <person name="Binneck E."/>
            <person name="de Melo N.F."/>
            <person name="da Silva R.H."/>
            <person name="de Melo A.L.T.M."/>
            <person name="Pandolfi V."/>
            <person name="Bustamante F.O."/>
            <person name="Brasileiro-Vidal A.C."/>
            <person name="Benko-Iseppon A.M."/>
        </authorList>
    </citation>
    <scope>NUCLEOTIDE SEQUENCE [LARGE SCALE GENOMIC DNA]</scope>
    <source>
        <tissue evidence="5">Leaves</tissue>
    </source>
</reference>